<evidence type="ECO:0000256" key="2">
    <source>
        <dbReference type="SAM" id="SignalP"/>
    </source>
</evidence>
<evidence type="ECO:0000256" key="1">
    <source>
        <dbReference type="SAM" id="MobiDB-lite"/>
    </source>
</evidence>
<sequence length="326" mass="32912">MQYTRFIKMARSLRVRVASLVVFGSVVACSSADTNELNGGPGGDGAGDPSNGEAAANGDVGDEGDGPLVGTDDTPGATVPGDDAGFTADETAETTADLNLRSGPATTFSILAVIPQGAVVTILNPTPTNGFLNVSWNGINGWCSAKYLSSATAPSTGATPGDAVDVNGPSSPANALARAKLAVGFSYYWGGGAWLEAGVSKSTAGACSGSCPKCTHSGKYGADCSGLVAKAWQFGPAALATNGHPYSTGDFVKDSAGKWSTVSRGALKAGDALVYNSGSAGHIVLWEKGDGWGASTVYECRGCSYGCVYNTRTFGTSFHGIRKAGF</sequence>
<evidence type="ECO:0000313" key="4">
    <source>
        <dbReference type="EMBL" id="AKV04048.1"/>
    </source>
</evidence>
<dbReference type="STRING" id="1391654.AKJ09_10711"/>
<dbReference type="Gene3D" id="2.30.30.40">
    <property type="entry name" value="SH3 Domains"/>
    <property type="match status" value="1"/>
</dbReference>
<dbReference type="Pfam" id="PF08239">
    <property type="entry name" value="SH3_3"/>
    <property type="match status" value="1"/>
</dbReference>
<keyword evidence="5" id="KW-1185">Reference proteome</keyword>
<gene>
    <name evidence="4" type="ORF">AKJ09_10711</name>
</gene>
<dbReference type="Proteomes" id="UP000064967">
    <property type="component" value="Chromosome"/>
</dbReference>
<dbReference type="InterPro" id="IPR003646">
    <property type="entry name" value="SH3-like_bac-type"/>
</dbReference>
<proteinExistence type="predicted"/>
<dbReference type="InterPro" id="IPR038765">
    <property type="entry name" value="Papain-like_cys_pep_sf"/>
</dbReference>
<dbReference type="PROSITE" id="PS51781">
    <property type="entry name" value="SH3B"/>
    <property type="match status" value="1"/>
</dbReference>
<feature type="chain" id="PRO_5005467314" description="SH3b domain-containing protein" evidence="2">
    <location>
        <begin position="29"/>
        <end position="326"/>
    </location>
</feature>
<name>A0A0K1QE93_9BACT</name>
<feature type="region of interest" description="Disordered" evidence="1">
    <location>
        <begin position="33"/>
        <end position="87"/>
    </location>
</feature>
<accession>A0A0K1QE93</accession>
<protein>
    <recommendedName>
        <fullName evidence="3">SH3b domain-containing protein</fullName>
    </recommendedName>
</protein>
<dbReference type="RefSeq" id="WP_169928578.1">
    <property type="nucleotide sequence ID" value="NZ_CP012333.1"/>
</dbReference>
<dbReference type="AlphaFoldDB" id="A0A0K1QE93"/>
<evidence type="ECO:0000313" key="5">
    <source>
        <dbReference type="Proteomes" id="UP000064967"/>
    </source>
</evidence>
<dbReference type="EMBL" id="CP012333">
    <property type="protein sequence ID" value="AKV04048.1"/>
    <property type="molecule type" value="Genomic_DNA"/>
</dbReference>
<dbReference type="Gene3D" id="3.90.1720.10">
    <property type="entry name" value="endopeptidase domain like (from Nostoc punctiforme)"/>
    <property type="match status" value="1"/>
</dbReference>
<feature type="domain" description="SH3b" evidence="3">
    <location>
        <begin position="88"/>
        <end position="152"/>
    </location>
</feature>
<organism evidence="4 5">
    <name type="scientific">Labilithrix luteola</name>
    <dbReference type="NCBI Taxonomy" id="1391654"/>
    <lineage>
        <taxon>Bacteria</taxon>
        <taxon>Pseudomonadati</taxon>
        <taxon>Myxococcota</taxon>
        <taxon>Polyangia</taxon>
        <taxon>Polyangiales</taxon>
        <taxon>Labilitrichaceae</taxon>
        <taxon>Labilithrix</taxon>
    </lineage>
</organism>
<feature type="signal peptide" evidence="2">
    <location>
        <begin position="1"/>
        <end position="28"/>
    </location>
</feature>
<dbReference type="KEGG" id="llu:AKJ09_10711"/>
<keyword evidence="2" id="KW-0732">Signal</keyword>
<evidence type="ECO:0000259" key="3">
    <source>
        <dbReference type="PROSITE" id="PS51781"/>
    </source>
</evidence>
<dbReference type="SMART" id="SM00287">
    <property type="entry name" value="SH3b"/>
    <property type="match status" value="1"/>
</dbReference>
<dbReference type="SUPFAM" id="SSF54001">
    <property type="entry name" value="Cysteine proteinases"/>
    <property type="match status" value="1"/>
</dbReference>
<dbReference type="PROSITE" id="PS51257">
    <property type="entry name" value="PROKAR_LIPOPROTEIN"/>
    <property type="match status" value="1"/>
</dbReference>
<reference evidence="4 5" key="1">
    <citation type="submission" date="2015-08" db="EMBL/GenBank/DDBJ databases">
        <authorList>
            <person name="Babu N.S."/>
            <person name="Beckwith C.J."/>
            <person name="Beseler K.G."/>
            <person name="Brison A."/>
            <person name="Carone J.V."/>
            <person name="Caskin T.P."/>
            <person name="Diamond M."/>
            <person name="Durham M.E."/>
            <person name="Foxe J.M."/>
            <person name="Go M."/>
            <person name="Henderson B.A."/>
            <person name="Jones I.B."/>
            <person name="McGettigan J.A."/>
            <person name="Micheletti S.J."/>
            <person name="Nasrallah M.E."/>
            <person name="Ortiz D."/>
            <person name="Piller C.R."/>
            <person name="Privatt S.R."/>
            <person name="Schneider S.L."/>
            <person name="Sharp S."/>
            <person name="Smith T.C."/>
            <person name="Stanton J.D."/>
            <person name="Ullery H.E."/>
            <person name="Wilson R.J."/>
            <person name="Serrano M.G."/>
            <person name="Buck G."/>
            <person name="Lee V."/>
            <person name="Wang Y."/>
            <person name="Carvalho R."/>
            <person name="Voegtly L."/>
            <person name="Shi R."/>
            <person name="Duckworth R."/>
            <person name="Johnson A."/>
            <person name="Loviza R."/>
            <person name="Walstead R."/>
            <person name="Shah Z."/>
            <person name="Kiflezghi M."/>
            <person name="Wade K."/>
            <person name="Ball S.L."/>
            <person name="Bradley K.W."/>
            <person name="Asai D.J."/>
            <person name="Bowman C.A."/>
            <person name="Russell D.A."/>
            <person name="Pope W.H."/>
            <person name="Jacobs-Sera D."/>
            <person name="Hendrix R.W."/>
            <person name="Hatfull G.F."/>
        </authorList>
    </citation>
    <scope>NUCLEOTIDE SEQUENCE [LARGE SCALE GENOMIC DNA]</scope>
    <source>
        <strain evidence="4 5">DSM 27648</strain>
    </source>
</reference>